<dbReference type="AlphaFoldDB" id="A0A7C0U357"/>
<keyword evidence="1" id="KW-1133">Transmembrane helix</keyword>
<organism evidence="2">
    <name type="scientific">Desulfofervidus auxilii</name>
    <dbReference type="NCBI Taxonomy" id="1621989"/>
    <lineage>
        <taxon>Bacteria</taxon>
        <taxon>Pseudomonadati</taxon>
        <taxon>Thermodesulfobacteriota</taxon>
        <taxon>Candidatus Desulfofervidia</taxon>
        <taxon>Candidatus Desulfofervidales</taxon>
        <taxon>Candidatus Desulfofervidaceae</taxon>
        <taxon>Candidatus Desulfofervidus</taxon>
    </lineage>
</organism>
<proteinExistence type="predicted"/>
<evidence type="ECO:0000313" key="2">
    <source>
        <dbReference type="EMBL" id="HDD44225.1"/>
    </source>
</evidence>
<gene>
    <name evidence="2" type="ORF">ENG63_05125</name>
</gene>
<reference evidence="2" key="1">
    <citation type="journal article" date="2020" name="mSystems">
        <title>Genome- and Community-Level Interaction Insights into Carbon Utilization and Element Cycling Functions of Hydrothermarchaeota in Hydrothermal Sediment.</title>
        <authorList>
            <person name="Zhou Z."/>
            <person name="Liu Y."/>
            <person name="Xu W."/>
            <person name="Pan J."/>
            <person name="Luo Z.H."/>
            <person name="Li M."/>
        </authorList>
    </citation>
    <scope>NUCLEOTIDE SEQUENCE [LARGE SCALE GENOMIC DNA]</scope>
    <source>
        <strain evidence="2">HyVt-233</strain>
    </source>
</reference>
<evidence type="ECO:0000256" key="1">
    <source>
        <dbReference type="SAM" id="Phobius"/>
    </source>
</evidence>
<dbReference type="Proteomes" id="UP000886289">
    <property type="component" value="Unassembled WGS sequence"/>
</dbReference>
<protein>
    <submittedName>
        <fullName evidence="2">Uncharacterized protein</fullName>
    </submittedName>
</protein>
<comment type="caution">
    <text evidence="2">The sequence shown here is derived from an EMBL/GenBank/DDBJ whole genome shotgun (WGS) entry which is preliminary data.</text>
</comment>
<feature type="transmembrane region" description="Helical" evidence="1">
    <location>
        <begin position="32"/>
        <end position="54"/>
    </location>
</feature>
<keyword evidence="1" id="KW-0812">Transmembrane</keyword>
<sequence length="61" mass="6819">MTISLIGRPLGVILCGALMLRFWTEEKPLSQFLMLLSIIFGLTLIGPILGNLILEFVKIFI</sequence>
<dbReference type="EMBL" id="DRBS01000198">
    <property type="protein sequence ID" value="HDD44225.1"/>
    <property type="molecule type" value="Genomic_DNA"/>
</dbReference>
<name>A0A7C0U357_DESA2</name>
<feature type="transmembrane region" description="Helical" evidence="1">
    <location>
        <begin position="6"/>
        <end position="23"/>
    </location>
</feature>
<keyword evidence="1" id="KW-0472">Membrane</keyword>
<accession>A0A7C0U357</accession>